<proteinExistence type="predicted"/>
<feature type="transmembrane region" description="Helical" evidence="1">
    <location>
        <begin position="30"/>
        <end position="49"/>
    </location>
</feature>
<evidence type="ECO:0000313" key="2">
    <source>
        <dbReference type="EMBL" id="GHA45588.1"/>
    </source>
</evidence>
<name>A0ABQ3CXQ4_9RHOB</name>
<keyword evidence="1" id="KW-0812">Transmembrane</keyword>
<evidence type="ECO:0000256" key="1">
    <source>
        <dbReference type="SAM" id="Phobius"/>
    </source>
</evidence>
<evidence type="ECO:0000313" key="3">
    <source>
        <dbReference type="Proteomes" id="UP000634455"/>
    </source>
</evidence>
<organism evidence="2 3">
    <name type="scientific">Paramylibacter ulvae</name>
    <dbReference type="NCBI Taxonomy" id="1651968"/>
    <lineage>
        <taxon>Bacteria</taxon>
        <taxon>Pseudomonadati</taxon>
        <taxon>Pseudomonadota</taxon>
        <taxon>Alphaproteobacteria</taxon>
        <taxon>Rhodobacterales</taxon>
        <taxon>Paracoccaceae</taxon>
        <taxon>Paramylibacter</taxon>
    </lineage>
</organism>
<keyword evidence="1" id="KW-1133">Transmembrane helix</keyword>
<dbReference type="Proteomes" id="UP000634455">
    <property type="component" value="Unassembled WGS sequence"/>
</dbReference>
<keyword evidence="3" id="KW-1185">Reference proteome</keyword>
<sequence>MANHKDDPQSYPALGRWLMFVDNPRNVDRICYALYGLCAFLVALDFFYYKKVYTAVEKIPGFYAIYGFVMCALLVICAKAMRKVLMRDETYYAPYDVESEEFPEHDLDRESHDV</sequence>
<gene>
    <name evidence="2" type="ORF">GCM10008927_08210</name>
</gene>
<comment type="caution">
    <text evidence="2">The sequence shown here is derived from an EMBL/GenBank/DDBJ whole genome shotgun (WGS) entry which is preliminary data.</text>
</comment>
<dbReference type="EMBL" id="BMZF01000001">
    <property type="protein sequence ID" value="GHA45588.1"/>
    <property type="molecule type" value="Genomic_DNA"/>
</dbReference>
<protein>
    <submittedName>
        <fullName evidence="2">Uncharacterized protein</fullName>
    </submittedName>
</protein>
<accession>A0ABQ3CXQ4</accession>
<reference evidence="3" key="1">
    <citation type="journal article" date="2019" name="Int. J. Syst. Evol. Microbiol.">
        <title>The Global Catalogue of Microorganisms (GCM) 10K type strain sequencing project: providing services to taxonomists for standard genome sequencing and annotation.</title>
        <authorList>
            <consortium name="The Broad Institute Genomics Platform"/>
            <consortium name="The Broad Institute Genome Sequencing Center for Infectious Disease"/>
            <person name="Wu L."/>
            <person name="Ma J."/>
        </authorList>
    </citation>
    <scope>NUCLEOTIDE SEQUENCE [LARGE SCALE GENOMIC DNA]</scope>
    <source>
        <strain evidence="3">KCTC 32465</strain>
    </source>
</reference>
<feature type="transmembrane region" description="Helical" evidence="1">
    <location>
        <begin position="61"/>
        <end position="78"/>
    </location>
</feature>
<keyword evidence="1" id="KW-0472">Membrane</keyword>
<dbReference type="RefSeq" id="WP_189639270.1">
    <property type="nucleotide sequence ID" value="NZ_BMZF01000001.1"/>
</dbReference>